<dbReference type="InterPro" id="IPR029465">
    <property type="entry name" value="ATPgrasp_TupA"/>
</dbReference>
<sequence>MDKLTVRDFVSEKIGGAFLVEQLGVWSRAEEIDFDSLPERFVLKCTHNSGGVIVCRDKGKLNRKAAVKQLAAQLKKNYYFQGREWLYRTIPPRVVAEAFIGSDDGTLPDDYKFFCFDGVVRAVCVCTNRSGKHADYYFFDREFRRLPVNEATANLPQERVIAKPKQFDRMLAIAETLSSGIKHVRVDLYDTRDGIKFGEMTFFDQSGFADDYVGEGDRIMGEFLKLEEQA</sequence>
<evidence type="ECO:0000313" key="1">
    <source>
        <dbReference type="EMBL" id="MPM25619.1"/>
    </source>
</evidence>
<reference evidence="1" key="1">
    <citation type="submission" date="2019-08" db="EMBL/GenBank/DDBJ databases">
        <authorList>
            <person name="Kucharzyk K."/>
            <person name="Murdoch R.W."/>
            <person name="Higgins S."/>
            <person name="Loffler F."/>
        </authorList>
    </citation>
    <scope>NUCLEOTIDE SEQUENCE</scope>
</reference>
<organism evidence="1">
    <name type="scientific">bioreactor metagenome</name>
    <dbReference type="NCBI Taxonomy" id="1076179"/>
    <lineage>
        <taxon>unclassified sequences</taxon>
        <taxon>metagenomes</taxon>
        <taxon>ecological metagenomes</taxon>
    </lineage>
</organism>
<dbReference type="Pfam" id="PF14305">
    <property type="entry name" value="ATPgrasp_TupA"/>
    <property type="match status" value="1"/>
</dbReference>
<gene>
    <name evidence="1" type="ORF">SDC9_72116</name>
</gene>
<dbReference type="AlphaFoldDB" id="A0A644YBE5"/>
<protein>
    <recommendedName>
        <fullName evidence="2">Glycosyl transferase</fullName>
    </recommendedName>
</protein>
<evidence type="ECO:0008006" key="2">
    <source>
        <dbReference type="Google" id="ProtNLM"/>
    </source>
</evidence>
<accession>A0A644YBE5</accession>
<proteinExistence type="predicted"/>
<dbReference type="EMBL" id="VSSQ01004539">
    <property type="protein sequence ID" value="MPM25619.1"/>
    <property type="molecule type" value="Genomic_DNA"/>
</dbReference>
<name>A0A644YBE5_9ZZZZ</name>
<comment type="caution">
    <text evidence="1">The sequence shown here is derived from an EMBL/GenBank/DDBJ whole genome shotgun (WGS) entry which is preliminary data.</text>
</comment>